<evidence type="ECO:0000313" key="2">
    <source>
        <dbReference type="EMBL" id="MPN20113.1"/>
    </source>
</evidence>
<keyword evidence="1" id="KW-0812">Transmembrane</keyword>
<organism evidence="2">
    <name type="scientific">bioreactor metagenome</name>
    <dbReference type="NCBI Taxonomy" id="1076179"/>
    <lineage>
        <taxon>unclassified sequences</taxon>
        <taxon>metagenomes</taxon>
        <taxon>ecological metagenomes</taxon>
    </lineage>
</organism>
<dbReference type="AlphaFoldDB" id="A0A645G863"/>
<gene>
    <name evidence="2" type="ORF">SDC9_167490</name>
</gene>
<keyword evidence="1" id="KW-1133">Transmembrane helix</keyword>
<reference evidence="2" key="1">
    <citation type="submission" date="2019-08" db="EMBL/GenBank/DDBJ databases">
        <authorList>
            <person name="Kucharzyk K."/>
            <person name="Murdoch R.W."/>
            <person name="Higgins S."/>
            <person name="Loffler F."/>
        </authorList>
    </citation>
    <scope>NUCLEOTIDE SEQUENCE</scope>
</reference>
<feature type="transmembrane region" description="Helical" evidence="1">
    <location>
        <begin position="45"/>
        <end position="71"/>
    </location>
</feature>
<feature type="transmembrane region" description="Helical" evidence="1">
    <location>
        <begin position="6"/>
        <end position="33"/>
    </location>
</feature>
<evidence type="ECO:0008006" key="3">
    <source>
        <dbReference type="Google" id="ProtNLM"/>
    </source>
</evidence>
<protein>
    <recommendedName>
        <fullName evidence="3">DUF4190 domain-containing protein</fullName>
    </recommendedName>
</protein>
<comment type="caution">
    <text evidence="2">The sequence shown here is derived from an EMBL/GenBank/DDBJ whole genome shotgun (WGS) entry which is preliminary data.</text>
</comment>
<name>A0A645G863_9ZZZZ</name>
<dbReference type="EMBL" id="VSSQ01067785">
    <property type="protein sequence ID" value="MPN20113.1"/>
    <property type="molecule type" value="Genomic_DNA"/>
</dbReference>
<accession>A0A645G863</accession>
<sequence>MNPAAIVLGILGILLGLFVPIIGLILGVIGIVLSSKGSVGHRNTGFVLSVLAILVSVVSWIFGAIILMSLYGY</sequence>
<keyword evidence="1" id="KW-0472">Membrane</keyword>
<proteinExistence type="predicted"/>
<evidence type="ECO:0000256" key="1">
    <source>
        <dbReference type="SAM" id="Phobius"/>
    </source>
</evidence>